<dbReference type="EMBL" id="CP095046">
    <property type="protein sequence ID" value="UOQ71722.1"/>
    <property type="molecule type" value="Genomic_DNA"/>
</dbReference>
<dbReference type="Proteomes" id="UP000831796">
    <property type="component" value="Chromosome"/>
</dbReference>
<evidence type="ECO:0000313" key="1">
    <source>
        <dbReference type="EMBL" id="UOQ71722.1"/>
    </source>
</evidence>
<dbReference type="RefSeq" id="WP_244675125.1">
    <property type="nucleotide sequence ID" value="NZ_CP095046.1"/>
</dbReference>
<dbReference type="KEGG" id="hcu:MUN79_24475"/>
<dbReference type="AlphaFoldDB" id="A0A8T9Q433"/>
<protein>
    <submittedName>
        <fullName evidence="1">Uncharacterized protein</fullName>
    </submittedName>
</protein>
<name>A0A8T9Q433_9BACT</name>
<keyword evidence="2" id="KW-1185">Reference proteome</keyword>
<gene>
    <name evidence="1" type="ORF">MUN79_24475</name>
</gene>
<proteinExistence type="predicted"/>
<reference evidence="1" key="1">
    <citation type="submission" date="2022-04" db="EMBL/GenBank/DDBJ databases">
        <title>Hymenobacter sp. isolated from the air.</title>
        <authorList>
            <person name="Won M."/>
            <person name="Lee C.-M."/>
            <person name="Woen H.-Y."/>
            <person name="Kwon S.-W."/>
        </authorList>
    </citation>
    <scope>NUCLEOTIDE SEQUENCE</scope>
    <source>
        <strain evidence="1">5116S-3</strain>
    </source>
</reference>
<accession>A0A8T9Q433</accession>
<sequence length="52" mass="5688">MTESELNPAPATEAALRHLRQADPVLAALIDRGRFIKPSPTKICTWLCCAPL</sequence>
<organism evidence="1 2">
    <name type="scientific">Hymenobacter cellulosilyticus</name>
    <dbReference type="NCBI Taxonomy" id="2932248"/>
    <lineage>
        <taxon>Bacteria</taxon>
        <taxon>Pseudomonadati</taxon>
        <taxon>Bacteroidota</taxon>
        <taxon>Cytophagia</taxon>
        <taxon>Cytophagales</taxon>
        <taxon>Hymenobacteraceae</taxon>
        <taxon>Hymenobacter</taxon>
    </lineage>
</organism>
<evidence type="ECO:0000313" key="2">
    <source>
        <dbReference type="Proteomes" id="UP000831796"/>
    </source>
</evidence>